<feature type="domain" description="MoxR-vWA-beta-propeller ternary system" evidence="1">
    <location>
        <begin position="34"/>
        <end position="198"/>
    </location>
</feature>
<protein>
    <submittedName>
        <fullName evidence="3">Uncharacterized protein</fullName>
    </submittedName>
</protein>
<dbReference type="EMBL" id="LVXG01000023">
    <property type="protein sequence ID" value="OQP46903.1"/>
    <property type="molecule type" value="Genomic_DNA"/>
</dbReference>
<name>A0A1V9EL84_9BACT</name>
<evidence type="ECO:0000313" key="4">
    <source>
        <dbReference type="Proteomes" id="UP000192610"/>
    </source>
</evidence>
<dbReference type="Proteomes" id="UP000192610">
    <property type="component" value="Unassembled WGS sequence"/>
</dbReference>
<dbReference type="InterPro" id="IPR045554">
    <property type="entry name" value="bpX0"/>
</dbReference>
<evidence type="ECO:0000259" key="2">
    <source>
        <dbReference type="Pfam" id="PF19917"/>
    </source>
</evidence>
<feature type="domain" description="MoxR-vWA-beta-propeller ternary system" evidence="2">
    <location>
        <begin position="725"/>
        <end position="807"/>
    </location>
</feature>
<dbReference type="Pfam" id="PF19917">
    <property type="entry name" value="bpX1"/>
    <property type="match status" value="1"/>
</dbReference>
<dbReference type="STRING" id="354355.SAMN05660816_01047"/>
<gene>
    <name evidence="3" type="ORF">A4H97_05120</name>
</gene>
<dbReference type="OrthoDB" id="780958at2"/>
<dbReference type="AlphaFoldDB" id="A0A1V9EL84"/>
<comment type="caution">
    <text evidence="3">The sequence shown here is derived from an EMBL/GenBank/DDBJ whole genome shotgun (WGS) entry which is preliminary data.</text>
</comment>
<dbReference type="InterPro" id="IPR045553">
    <property type="entry name" value="bpX1"/>
</dbReference>
<dbReference type="RefSeq" id="WP_081200911.1">
    <property type="nucleotide sequence ID" value="NZ_FOCZ01000002.1"/>
</dbReference>
<dbReference type="Pfam" id="PF19915">
    <property type="entry name" value="bpX0"/>
    <property type="match status" value="1"/>
</dbReference>
<sequence>MDNFLNTVTDYFQPPGNYFWRWAEDGQVIEWQDGDTICYREELLDILKKLSREGLPSIGAILLVISACRDKRADIDKEGGSTIVLRLMNYYGKNTSILMGMRERVIEATRILHLVSALPEELRSGSNRTWMLYTIFKGVRKKITPNVAAGCIDYFNQGSLDKYIFREGNSDNKARVFNDDMQLLNQAKQLIPTVQHLEMLIRTGTGDLPQAAALEVPHLETGELLEQLEEDVKTTGLAQLTKRLIAALNIPIHTHGSGDQLFGGVSDITNRGNFDRLLLSELAHDDLSLMARLANNEALYLRREELPSNPEKQRIVLVDTTLKMWGLPRVFAVSAALACTLNNKAKAQITSYALSGTAFNETDLATKEGVVRSLEQLDAALHCGRGLSQFMDQQAVGENDEVFLITEEEITHSVLFQSILASLKKPVNFLVTVTRDGELRFYEYIRGRKKQLSEARFDLQELLFNIRKPKKEKYNNKTRDLLNAPAFMQYQPSPLYYPASKIRFFTDCIFEVKKDHLICVTHDQRVLYWTSNKKGAREIIESLESGLVRFGSAGDATVYMLVYPVGQKHMWLYEVNLETGTVETKKLLKGISGYAETVFENGYFNIRADNELFVIEAATGKISPAKEPPGVFDLMVERSKKALENINLNTYKRFVNNGYNTINTVKRVYVTADGEIGFDEKLITLRAQGQSINICKVRKSINPDYGAKESEASIIGITSTNIKFSRFVWADGSEAVVDSRGLIHLRSADRSIPEITIVMIMDKPTACWSADERVCGAAYFIGEPTGQSHDGVAWFYKNHIQRFTDRIKETCTLR</sequence>
<evidence type="ECO:0000259" key="1">
    <source>
        <dbReference type="Pfam" id="PF19915"/>
    </source>
</evidence>
<proteinExistence type="predicted"/>
<accession>A0A1V9EL84</accession>
<evidence type="ECO:0000313" key="3">
    <source>
        <dbReference type="EMBL" id="OQP46903.1"/>
    </source>
</evidence>
<reference evidence="4" key="1">
    <citation type="submission" date="2016-04" db="EMBL/GenBank/DDBJ databases">
        <authorList>
            <person name="Chen L."/>
            <person name="Zhuang W."/>
            <person name="Wang G."/>
        </authorList>
    </citation>
    <scope>NUCLEOTIDE SEQUENCE [LARGE SCALE GENOMIC DNA]</scope>
    <source>
        <strain evidence="4">17621</strain>
    </source>
</reference>
<organism evidence="3 4">
    <name type="scientific">Niastella yeongjuensis</name>
    <dbReference type="NCBI Taxonomy" id="354355"/>
    <lineage>
        <taxon>Bacteria</taxon>
        <taxon>Pseudomonadati</taxon>
        <taxon>Bacteroidota</taxon>
        <taxon>Chitinophagia</taxon>
        <taxon>Chitinophagales</taxon>
        <taxon>Chitinophagaceae</taxon>
        <taxon>Niastella</taxon>
    </lineage>
</organism>
<keyword evidence="4" id="KW-1185">Reference proteome</keyword>